<comment type="similarity">
    <text evidence="2">Belongs to the MoaE family.</text>
</comment>
<dbReference type="GO" id="GO:0030366">
    <property type="term" value="F:molybdopterin synthase activity"/>
    <property type="evidence" value="ECO:0007669"/>
    <property type="project" value="UniProtKB-EC"/>
</dbReference>
<evidence type="ECO:0000256" key="10">
    <source>
        <dbReference type="ARBA" id="ARBA00032474"/>
    </source>
</evidence>
<dbReference type="Gene3D" id="3.90.1170.40">
    <property type="entry name" value="Molybdopterin biosynthesis MoaE subunit"/>
    <property type="match status" value="1"/>
</dbReference>
<proteinExistence type="inferred from homology"/>
<keyword evidence="13" id="KW-1185">Reference proteome</keyword>
<accession>A0A845BL14</accession>
<evidence type="ECO:0000256" key="3">
    <source>
        <dbReference type="ARBA" id="ARBA00011950"/>
    </source>
</evidence>
<evidence type="ECO:0000256" key="2">
    <source>
        <dbReference type="ARBA" id="ARBA00005426"/>
    </source>
</evidence>
<name>A0A845BL14_9NEIS</name>
<protein>
    <recommendedName>
        <fullName evidence="4">Molybdopterin synthase catalytic subunit</fullName>
        <ecNumber evidence="3">2.8.1.12</ecNumber>
    </recommendedName>
    <alternativeName>
        <fullName evidence="9">MPT synthase subunit 2</fullName>
    </alternativeName>
    <alternativeName>
        <fullName evidence="7">Molybdenum cofactor biosynthesis protein E</fullName>
    </alternativeName>
    <alternativeName>
        <fullName evidence="8">Molybdopterin-converting factor large subunit</fullName>
    </alternativeName>
    <alternativeName>
        <fullName evidence="10">Molybdopterin-converting factor subunit 2</fullName>
    </alternativeName>
</protein>
<comment type="subunit">
    <text evidence="6">Heterotetramer of 2 MoaD subunits and 2 MoaE subunits. Also stable as homodimer. The enzyme changes between these two forms during catalysis.</text>
</comment>
<dbReference type="InterPro" id="IPR036563">
    <property type="entry name" value="MoaE_sf"/>
</dbReference>
<dbReference type="PANTHER" id="PTHR23404">
    <property type="entry name" value="MOLYBDOPTERIN SYNTHASE RELATED"/>
    <property type="match status" value="1"/>
</dbReference>
<evidence type="ECO:0000256" key="6">
    <source>
        <dbReference type="ARBA" id="ARBA00026066"/>
    </source>
</evidence>
<keyword evidence="5" id="KW-0501">Molybdenum cofactor biosynthesis</keyword>
<dbReference type="Pfam" id="PF02391">
    <property type="entry name" value="MoaE"/>
    <property type="match status" value="1"/>
</dbReference>
<gene>
    <name evidence="12" type="ORF">GQF02_08575</name>
</gene>
<reference evidence="12 13" key="1">
    <citation type="submission" date="2019-12" db="EMBL/GenBank/DDBJ databases">
        <title>Neisseriaceae gen. nov. sp. Genome sequencing and assembly.</title>
        <authorList>
            <person name="Liu Z."/>
            <person name="Li A."/>
        </authorList>
    </citation>
    <scope>NUCLEOTIDE SEQUENCE [LARGE SCALE GENOMIC DNA]</scope>
    <source>
        <strain evidence="12 13">B2N2-7</strain>
    </source>
</reference>
<dbReference type="EMBL" id="WSSB01000006">
    <property type="protein sequence ID" value="MXR37025.1"/>
    <property type="molecule type" value="Genomic_DNA"/>
</dbReference>
<evidence type="ECO:0000256" key="7">
    <source>
        <dbReference type="ARBA" id="ARBA00029745"/>
    </source>
</evidence>
<dbReference type="InterPro" id="IPR003448">
    <property type="entry name" value="Mopterin_biosynth_MoaE"/>
</dbReference>
<comment type="pathway">
    <text evidence="1">Cofactor biosynthesis; molybdopterin biosynthesis.</text>
</comment>
<dbReference type="SUPFAM" id="SSF54690">
    <property type="entry name" value="Molybdopterin synthase subunit MoaE"/>
    <property type="match status" value="1"/>
</dbReference>
<dbReference type="CDD" id="cd00756">
    <property type="entry name" value="MoaE"/>
    <property type="match status" value="1"/>
</dbReference>
<comment type="catalytic activity">
    <reaction evidence="11">
        <text>2 [molybdopterin-synthase sulfur-carrier protein]-C-terminal-Gly-aminoethanethioate + cyclic pyranopterin phosphate + H2O = molybdopterin + 2 [molybdopterin-synthase sulfur-carrier protein]-C-terminal Gly-Gly + 2 H(+)</text>
        <dbReference type="Rhea" id="RHEA:26333"/>
        <dbReference type="Rhea" id="RHEA-COMP:12202"/>
        <dbReference type="Rhea" id="RHEA-COMP:19907"/>
        <dbReference type="ChEBI" id="CHEBI:15377"/>
        <dbReference type="ChEBI" id="CHEBI:15378"/>
        <dbReference type="ChEBI" id="CHEBI:58698"/>
        <dbReference type="ChEBI" id="CHEBI:59648"/>
        <dbReference type="ChEBI" id="CHEBI:90778"/>
        <dbReference type="ChEBI" id="CHEBI:232372"/>
        <dbReference type="EC" id="2.8.1.12"/>
    </reaction>
</comment>
<dbReference type="Proteomes" id="UP000467214">
    <property type="component" value="Unassembled WGS sequence"/>
</dbReference>
<evidence type="ECO:0000256" key="1">
    <source>
        <dbReference type="ARBA" id="ARBA00005046"/>
    </source>
</evidence>
<comment type="caution">
    <text evidence="12">The sequence shown here is derived from an EMBL/GenBank/DDBJ whole genome shotgun (WGS) entry which is preliminary data.</text>
</comment>
<evidence type="ECO:0000256" key="8">
    <source>
        <dbReference type="ARBA" id="ARBA00030407"/>
    </source>
</evidence>
<organism evidence="12 13">
    <name type="scientific">Craterilacuibacter sinensis</name>
    <dbReference type="NCBI Taxonomy" id="2686017"/>
    <lineage>
        <taxon>Bacteria</taxon>
        <taxon>Pseudomonadati</taxon>
        <taxon>Pseudomonadota</taxon>
        <taxon>Betaproteobacteria</taxon>
        <taxon>Neisseriales</taxon>
        <taxon>Neisseriaceae</taxon>
        <taxon>Craterilacuibacter</taxon>
    </lineage>
</organism>
<dbReference type="EC" id="2.8.1.12" evidence="3"/>
<dbReference type="AlphaFoldDB" id="A0A845BL14"/>
<evidence type="ECO:0000256" key="5">
    <source>
        <dbReference type="ARBA" id="ARBA00023150"/>
    </source>
</evidence>
<dbReference type="GO" id="GO:0006777">
    <property type="term" value="P:Mo-molybdopterin cofactor biosynthetic process"/>
    <property type="evidence" value="ECO:0007669"/>
    <property type="project" value="UniProtKB-KW"/>
</dbReference>
<evidence type="ECO:0000256" key="4">
    <source>
        <dbReference type="ARBA" id="ARBA00013858"/>
    </source>
</evidence>
<evidence type="ECO:0000313" key="12">
    <source>
        <dbReference type="EMBL" id="MXR37025.1"/>
    </source>
</evidence>
<evidence type="ECO:0000313" key="13">
    <source>
        <dbReference type="Proteomes" id="UP000467214"/>
    </source>
</evidence>
<dbReference type="UniPathway" id="UPA00344"/>
<sequence length="155" mass="16978">MWLDITVRKAAFVSAYEEERLLAEAGDAGALVGFQGRVRGQDGELPLAALHLEHYPGVTEDEIARIAHEAAQRWPLTACRVIHRVGRLAVGEGIVLVLVASGHRAAAFAAAEFLMDYLKTRAPFWKREEFIDGSSHWVEAKASDDAAAGRWEAQA</sequence>
<evidence type="ECO:0000256" key="9">
    <source>
        <dbReference type="ARBA" id="ARBA00030781"/>
    </source>
</evidence>
<dbReference type="RefSeq" id="WP_160796376.1">
    <property type="nucleotide sequence ID" value="NZ_WSSB01000006.1"/>
</dbReference>
<evidence type="ECO:0000256" key="11">
    <source>
        <dbReference type="ARBA" id="ARBA00049878"/>
    </source>
</evidence>